<keyword evidence="6" id="KW-0560">Oxidoreductase</keyword>
<dbReference type="EMBL" id="UFQB01000003">
    <property type="protein sequence ID" value="SSW63096.1"/>
    <property type="molecule type" value="Genomic_DNA"/>
</dbReference>
<accession>A0A446C5E6</accession>
<dbReference type="Gene3D" id="3.40.50.720">
    <property type="entry name" value="NAD(P)-binding Rossmann-like Domain"/>
    <property type="match status" value="1"/>
</dbReference>
<evidence type="ECO:0000256" key="3">
    <source>
        <dbReference type="ARBA" id="ARBA00022630"/>
    </source>
</evidence>
<gene>
    <name evidence="6" type="primary">acuI_1</name>
    <name evidence="6" type="ORF">AGI3411_00948</name>
</gene>
<dbReference type="InterPro" id="IPR046373">
    <property type="entry name" value="Acyl-CoA_Oxase/DH_mid-dom_sf"/>
</dbReference>
<comment type="cofactor">
    <cofactor evidence="1">
        <name>FAD</name>
        <dbReference type="ChEBI" id="CHEBI:57692"/>
    </cofactor>
</comment>
<evidence type="ECO:0000313" key="7">
    <source>
        <dbReference type="Proteomes" id="UP000289184"/>
    </source>
</evidence>
<dbReference type="CDD" id="cd08288">
    <property type="entry name" value="MDR_yhdh"/>
    <property type="match status" value="1"/>
</dbReference>
<dbReference type="InterPro" id="IPR006091">
    <property type="entry name" value="Acyl-CoA_Oxase/DH_mid-dom"/>
</dbReference>
<dbReference type="InterPro" id="IPR013154">
    <property type="entry name" value="ADH-like_N"/>
</dbReference>
<evidence type="ECO:0000313" key="6">
    <source>
        <dbReference type="EMBL" id="SSW63096.1"/>
    </source>
</evidence>
<feature type="domain" description="Enoyl reductase (ER)" evidence="5">
    <location>
        <begin position="421"/>
        <end position="732"/>
    </location>
</feature>
<dbReference type="SMART" id="SM00829">
    <property type="entry name" value="PKS_ER"/>
    <property type="match status" value="1"/>
</dbReference>
<evidence type="ECO:0000256" key="4">
    <source>
        <dbReference type="ARBA" id="ARBA00022827"/>
    </source>
</evidence>
<proteinExistence type="inferred from homology"/>
<dbReference type="PANTHER" id="PTHR43884:SF19">
    <property type="entry name" value="ACYL-COA DEHYDROGENASE FADE4-RELATED"/>
    <property type="match status" value="1"/>
</dbReference>
<dbReference type="GO" id="GO:0050660">
    <property type="term" value="F:flavin adenine dinucleotide binding"/>
    <property type="evidence" value="ECO:0007669"/>
    <property type="project" value="InterPro"/>
</dbReference>
<dbReference type="Pfam" id="PF00441">
    <property type="entry name" value="Acyl-CoA_dh_1"/>
    <property type="match status" value="1"/>
</dbReference>
<dbReference type="InterPro" id="IPR009075">
    <property type="entry name" value="AcylCo_DH/oxidase_C"/>
</dbReference>
<dbReference type="Gene3D" id="1.20.140.10">
    <property type="entry name" value="Butyryl-CoA Dehydrogenase, subunit A, domain 3"/>
    <property type="match status" value="1"/>
</dbReference>
<dbReference type="GO" id="GO:0005886">
    <property type="term" value="C:plasma membrane"/>
    <property type="evidence" value="ECO:0007669"/>
    <property type="project" value="TreeGrafter"/>
</dbReference>
<dbReference type="SUPFAM" id="SSF47203">
    <property type="entry name" value="Acyl-CoA dehydrogenase C-terminal domain-like"/>
    <property type="match status" value="1"/>
</dbReference>
<dbReference type="OrthoDB" id="9782155at2"/>
<reference evidence="6 7" key="1">
    <citation type="submission" date="2018-07" db="EMBL/GenBank/DDBJ databases">
        <authorList>
            <person name="Peeters C."/>
        </authorList>
    </citation>
    <scope>NUCLEOTIDE SEQUENCE [LARGE SCALE GENOMIC DNA]</scope>
    <source>
        <strain evidence="6 7">LMG 3411</strain>
    </source>
</reference>
<sequence>MNAVQDDRDAGLGEDARALLRGVAEFARGELGPLAAAGCGEQPWAGDLIRQACRRGYAGIEVPAGEGGLGLPYRMRARVAETLAAADFAFAFAFINQHNVALRIAEHGSAAARARYLPGLLAGELIGGTAMSEPRAGSDFAAIATRARRGEGGGWILDGEKAWVANAAGGEVALVFAQTDPARGPAGIACFIVDLRAPQCERVAGAPLEGLGAAGIAGIRLTGYRAEDSDVLYAPGQGFSMALAGVNKARTHIAAMAAGLLDGALRLAVRHASTRQAFGRPIIEQQGLRWSLADVSMRLQILRMLADRAAGLIDAGSDEAVAAAAMAKKYAGEECLDAVSACVQVLGAGGLLPAQGMARRLLAAKALCFADGTTEMMNERIAAGLAARFATAPQATAPGATADGERGMPYRALKLTRGEDGATQARLERIAEDELPDGEVLVDVAYSSLNYKDALAITGKSPVVRSFPMVPGIDFAGTVRHSADPRFKPGDAVLLNGWGLGETRWGGLAQAARVPADWLLRLPADMDARRAMAIGTAGYTAMLCVMALERHNATPEGGPVLVTGANGGVGTVAIALLAGKGYTVTASTGRPQEADYLRGLGASGILDRATLSGPGKPLQKEAWAAAVDCVGSHTLANVLAGMRYGAPVAACGLAQGMDLPATVAPFILRGVALIGVDSVYAPMGLRAEAWRRLAEELPQGMLEANTRELGLSEIAAAAVPLLEGRIRGRIVVDVNR</sequence>
<dbReference type="InterPro" id="IPR011032">
    <property type="entry name" value="GroES-like_sf"/>
</dbReference>
<dbReference type="InterPro" id="IPR020843">
    <property type="entry name" value="ER"/>
</dbReference>
<dbReference type="GO" id="GO:0003995">
    <property type="term" value="F:acyl-CoA dehydrogenase activity"/>
    <property type="evidence" value="ECO:0007669"/>
    <property type="project" value="InterPro"/>
</dbReference>
<dbReference type="InterPro" id="IPR006089">
    <property type="entry name" value="Acyl-CoA_DH_CS"/>
</dbReference>
<dbReference type="CDD" id="cd00567">
    <property type="entry name" value="ACAD"/>
    <property type="match status" value="1"/>
</dbReference>
<dbReference type="InterPro" id="IPR014188">
    <property type="entry name" value="Acrylyl-CoA_reductase_AcuI"/>
</dbReference>
<keyword evidence="7" id="KW-1185">Reference proteome</keyword>
<dbReference type="Gene3D" id="3.90.180.10">
    <property type="entry name" value="Medium-chain alcohol dehydrogenases, catalytic domain"/>
    <property type="match status" value="1"/>
</dbReference>
<dbReference type="SUPFAM" id="SSF50129">
    <property type="entry name" value="GroES-like"/>
    <property type="match status" value="1"/>
</dbReference>
<protein>
    <submittedName>
        <fullName evidence="6">Acrylyl-CoA reductase AcuI</fullName>
        <ecNumber evidence="6">1.3.1.84</ecNumber>
    </submittedName>
</protein>
<dbReference type="Pfam" id="PF02771">
    <property type="entry name" value="Acyl-CoA_dh_N"/>
    <property type="match status" value="1"/>
</dbReference>
<dbReference type="InterPro" id="IPR036291">
    <property type="entry name" value="NAD(P)-bd_dom_sf"/>
</dbReference>
<dbReference type="PROSITE" id="PS00072">
    <property type="entry name" value="ACYL_COA_DH_1"/>
    <property type="match status" value="1"/>
</dbReference>
<dbReference type="Gene3D" id="2.40.110.10">
    <property type="entry name" value="Butyryl-CoA Dehydrogenase, subunit A, domain 2"/>
    <property type="match status" value="1"/>
</dbReference>
<dbReference type="Pfam" id="PF00107">
    <property type="entry name" value="ADH_zinc_N"/>
    <property type="match status" value="1"/>
</dbReference>
<dbReference type="Pfam" id="PF08240">
    <property type="entry name" value="ADH_N"/>
    <property type="match status" value="1"/>
</dbReference>
<evidence type="ECO:0000256" key="2">
    <source>
        <dbReference type="ARBA" id="ARBA00009347"/>
    </source>
</evidence>
<dbReference type="InterPro" id="IPR036250">
    <property type="entry name" value="AcylCo_DH-like_C"/>
</dbReference>
<dbReference type="InterPro" id="IPR013149">
    <property type="entry name" value="ADH-like_C"/>
</dbReference>
<organism evidence="6 7">
    <name type="scientific">Achromobacter agilis</name>
    <dbReference type="NCBI Taxonomy" id="1353888"/>
    <lineage>
        <taxon>Bacteria</taxon>
        <taxon>Pseudomonadati</taxon>
        <taxon>Pseudomonadota</taxon>
        <taxon>Betaproteobacteria</taxon>
        <taxon>Burkholderiales</taxon>
        <taxon>Alcaligenaceae</taxon>
        <taxon>Achromobacter</taxon>
    </lineage>
</organism>
<evidence type="ECO:0000259" key="5">
    <source>
        <dbReference type="SMART" id="SM00829"/>
    </source>
</evidence>
<dbReference type="SUPFAM" id="SSF51735">
    <property type="entry name" value="NAD(P)-binding Rossmann-fold domains"/>
    <property type="match status" value="1"/>
</dbReference>
<dbReference type="InterPro" id="IPR013786">
    <property type="entry name" value="AcylCoA_DH/ox_N"/>
</dbReference>
<keyword evidence="3" id="KW-0285">Flavoprotein</keyword>
<dbReference type="InterPro" id="IPR009100">
    <property type="entry name" value="AcylCoA_DH/oxidase_NM_dom_sf"/>
</dbReference>
<comment type="similarity">
    <text evidence="2">Belongs to the acyl-CoA dehydrogenase family.</text>
</comment>
<dbReference type="AlphaFoldDB" id="A0A446C5E6"/>
<dbReference type="Proteomes" id="UP000289184">
    <property type="component" value="Unassembled WGS sequence"/>
</dbReference>
<dbReference type="GO" id="GO:0043957">
    <property type="term" value="F:acryloyl-CoA reductase (NADPH) activity"/>
    <property type="evidence" value="ECO:0007669"/>
    <property type="project" value="UniProtKB-EC"/>
</dbReference>
<dbReference type="SUPFAM" id="SSF56645">
    <property type="entry name" value="Acyl-CoA dehydrogenase NM domain-like"/>
    <property type="match status" value="1"/>
</dbReference>
<dbReference type="Pfam" id="PF02770">
    <property type="entry name" value="Acyl-CoA_dh_M"/>
    <property type="match status" value="1"/>
</dbReference>
<name>A0A446C5E6_9BURK</name>
<evidence type="ECO:0000256" key="1">
    <source>
        <dbReference type="ARBA" id="ARBA00001974"/>
    </source>
</evidence>
<dbReference type="EC" id="1.3.1.84" evidence="6"/>
<dbReference type="PANTHER" id="PTHR43884">
    <property type="entry name" value="ACYL-COA DEHYDROGENASE"/>
    <property type="match status" value="1"/>
</dbReference>
<dbReference type="InterPro" id="IPR037069">
    <property type="entry name" value="AcylCoA_DH/ox_N_sf"/>
</dbReference>
<dbReference type="NCBIfam" id="TIGR02823">
    <property type="entry name" value="oxido_YhdH"/>
    <property type="match status" value="1"/>
</dbReference>
<keyword evidence="4" id="KW-0274">FAD</keyword>
<dbReference type="Gene3D" id="1.10.540.10">
    <property type="entry name" value="Acyl-CoA dehydrogenase/oxidase, N-terminal domain"/>
    <property type="match status" value="1"/>
</dbReference>